<dbReference type="STRING" id="1121324.CLIT_2c01380"/>
<dbReference type="Gene3D" id="3.40.50.300">
    <property type="entry name" value="P-loop containing nucleotide triphosphate hydrolases"/>
    <property type="match status" value="1"/>
</dbReference>
<dbReference type="GO" id="GO:0005524">
    <property type="term" value="F:ATP binding"/>
    <property type="evidence" value="ECO:0007669"/>
    <property type="project" value="UniProtKB-KW"/>
</dbReference>
<organism evidence="3 4">
    <name type="scientific">Peptoclostridium litorale DSM 5388</name>
    <dbReference type="NCBI Taxonomy" id="1121324"/>
    <lineage>
        <taxon>Bacteria</taxon>
        <taxon>Bacillati</taxon>
        <taxon>Bacillota</taxon>
        <taxon>Clostridia</taxon>
        <taxon>Peptostreptococcales</taxon>
        <taxon>Peptoclostridiaceae</taxon>
        <taxon>Peptoclostridium</taxon>
    </lineage>
</organism>
<dbReference type="InterPro" id="IPR027417">
    <property type="entry name" value="P-loop_NTPase"/>
</dbReference>
<dbReference type="NCBIfam" id="NF038214">
    <property type="entry name" value="IS21_help_AAA"/>
    <property type="match status" value="1"/>
</dbReference>
<dbReference type="InterPro" id="IPR047661">
    <property type="entry name" value="IstB"/>
</dbReference>
<evidence type="ECO:0000256" key="1">
    <source>
        <dbReference type="ARBA" id="ARBA00008059"/>
    </source>
</evidence>
<dbReference type="EMBL" id="JJMM01000002">
    <property type="protein sequence ID" value="KDR96532.1"/>
    <property type="molecule type" value="Genomic_DNA"/>
</dbReference>
<dbReference type="SMART" id="SM00382">
    <property type="entry name" value="AAA"/>
    <property type="match status" value="1"/>
</dbReference>
<comment type="caution">
    <text evidence="3">The sequence shown here is derived from an EMBL/GenBank/DDBJ whole genome shotgun (WGS) entry which is preliminary data.</text>
</comment>
<dbReference type="SUPFAM" id="SSF52540">
    <property type="entry name" value="P-loop containing nucleoside triphosphate hydrolases"/>
    <property type="match status" value="1"/>
</dbReference>
<protein>
    <submittedName>
        <fullName evidence="3">Insertion sequence IS21 putative ATP-binding protein IstB</fullName>
    </submittedName>
</protein>
<reference evidence="3 4" key="1">
    <citation type="submission" date="2014-03" db="EMBL/GenBank/DDBJ databases">
        <title>Genome sequence of Clostridium litorale W6, DSM 5388.</title>
        <authorList>
            <person name="Poehlein A."/>
            <person name="Jagirdar A."/>
            <person name="Khonsari B."/>
            <person name="Chibani C.M."/>
            <person name="Gutierrez Gutierrez D.A."/>
            <person name="Davydova E."/>
            <person name="Alghaithi H.S."/>
            <person name="Nair K.P."/>
            <person name="Dhamotharan K."/>
            <person name="Chandran L."/>
            <person name="G W."/>
            <person name="Daniel R."/>
        </authorList>
    </citation>
    <scope>NUCLEOTIDE SEQUENCE [LARGE SCALE GENOMIC DNA]</scope>
    <source>
        <strain evidence="3 4">W6</strain>
    </source>
</reference>
<dbReference type="Pfam" id="PF01695">
    <property type="entry name" value="IstB_IS21"/>
    <property type="match status" value="1"/>
</dbReference>
<evidence type="ECO:0000313" key="3">
    <source>
        <dbReference type="EMBL" id="KDR96532.1"/>
    </source>
</evidence>
<keyword evidence="3" id="KW-0547">Nucleotide-binding</keyword>
<dbReference type="CDD" id="cd00009">
    <property type="entry name" value="AAA"/>
    <property type="match status" value="1"/>
</dbReference>
<accession>A0A069RQS4</accession>
<gene>
    <name evidence="3" type="primary">istB</name>
    <name evidence="3" type="ORF">CLIT_2c01380</name>
</gene>
<dbReference type="InterPro" id="IPR003593">
    <property type="entry name" value="AAA+_ATPase"/>
</dbReference>
<evidence type="ECO:0000259" key="2">
    <source>
        <dbReference type="SMART" id="SM00382"/>
    </source>
</evidence>
<feature type="domain" description="AAA+ ATPase" evidence="2">
    <location>
        <begin position="50"/>
        <end position="182"/>
    </location>
</feature>
<dbReference type="AlphaFoldDB" id="A0A069RQS4"/>
<dbReference type="InterPro" id="IPR002611">
    <property type="entry name" value="IstB_ATP-bd"/>
</dbReference>
<evidence type="ECO:0000313" key="4">
    <source>
        <dbReference type="Proteomes" id="UP000027946"/>
    </source>
</evidence>
<dbReference type="PANTHER" id="PTHR30050:SF4">
    <property type="entry name" value="ATP-BINDING PROTEIN RV3427C IN INSERTION SEQUENCE-RELATED"/>
    <property type="match status" value="1"/>
</dbReference>
<dbReference type="GO" id="GO:0006260">
    <property type="term" value="P:DNA replication"/>
    <property type="evidence" value="ECO:0007669"/>
    <property type="project" value="TreeGrafter"/>
</dbReference>
<proteinExistence type="inferred from homology"/>
<sequence length="198" mass="22639">MNREIIRKKRLLKNAEFDVIKTFQDYSFDNIEIPKSISIETIQKASFIGNKENLILYGAVGTGKTHMATAIGVQACNQGKEVKFIRTASLVNQLSEAKASGSLKKYIKKIQNCELLIFDEWGYVPFEKEGAQLLLQIISECYEKRSVIITTNLQFSQWNGIFYDEKMTSAIIDRLIHHSHLLIFDGPSYRLKHSTINC</sequence>
<keyword evidence="4" id="KW-1185">Reference proteome</keyword>
<dbReference type="Proteomes" id="UP000027946">
    <property type="component" value="Unassembled WGS sequence"/>
</dbReference>
<dbReference type="eggNOG" id="COG1484">
    <property type="taxonomic scope" value="Bacteria"/>
</dbReference>
<comment type="similarity">
    <text evidence="1">Belongs to the IS21/IS1162 putative ATP-binding protein family.</text>
</comment>
<name>A0A069RQS4_PEPLI</name>
<keyword evidence="3" id="KW-0067">ATP-binding</keyword>
<dbReference type="PANTHER" id="PTHR30050">
    <property type="entry name" value="CHROMOSOMAL REPLICATION INITIATOR PROTEIN DNAA"/>
    <property type="match status" value="1"/>
</dbReference>